<dbReference type="PANTHER" id="PTHR36504:SF1">
    <property type="entry name" value="LIPOPOLYSACCHARIDE EXPORT SYSTEM PROTEIN LPTA"/>
    <property type="match status" value="1"/>
</dbReference>
<keyword evidence="4" id="KW-1185">Reference proteome</keyword>
<dbReference type="Gene3D" id="2.60.450.10">
    <property type="entry name" value="Lipopolysaccharide (LPS) transport protein A like domain"/>
    <property type="match status" value="1"/>
</dbReference>
<gene>
    <name evidence="3" type="ORF">ACFO3G_06425</name>
</gene>
<reference evidence="4" key="1">
    <citation type="journal article" date="2019" name="Int. J. Syst. Evol. Microbiol.">
        <title>The Global Catalogue of Microorganisms (GCM) 10K type strain sequencing project: providing services to taxonomists for standard genome sequencing and annotation.</title>
        <authorList>
            <consortium name="The Broad Institute Genomics Platform"/>
            <consortium name="The Broad Institute Genome Sequencing Center for Infectious Disease"/>
            <person name="Wu L."/>
            <person name="Ma J."/>
        </authorList>
    </citation>
    <scope>NUCLEOTIDE SEQUENCE [LARGE SCALE GENOMIC DNA]</scope>
    <source>
        <strain evidence="4">CGMCC 4.7357</strain>
    </source>
</reference>
<comment type="caution">
    <text evidence="3">The sequence shown here is derived from an EMBL/GenBank/DDBJ whole genome shotgun (WGS) entry which is preliminary data.</text>
</comment>
<name>A0ABV9K860_9PORP</name>
<evidence type="ECO:0000259" key="2">
    <source>
        <dbReference type="Pfam" id="PF13100"/>
    </source>
</evidence>
<feature type="domain" description="Organic solvent tolerance-like N-terminal" evidence="2">
    <location>
        <begin position="35"/>
        <end position="190"/>
    </location>
</feature>
<accession>A0ABV9K860</accession>
<evidence type="ECO:0000313" key="3">
    <source>
        <dbReference type="EMBL" id="MFC4666232.1"/>
    </source>
</evidence>
<proteinExistence type="predicted"/>
<dbReference type="Proteomes" id="UP001596020">
    <property type="component" value="Unassembled WGS sequence"/>
</dbReference>
<dbReference type="Pfam" id="PF13100">
    <property type="entry name" value="OstA_2"/>
    <property type="match status" value="1"/>
</dbReference>
<evidence type="ECO:0000313" key="4">
    <source>
        <dbReference type="Proteomes" id="UP001596020"/>
    </source>
</evidence>
<dbReference type="InterPro" id="IPR052037">
    <property type="entry name" value="LPS_export_LptA"/>
</dbReference>
<evidence type="ECO:0000256" key="1">
    <source>
        <dbReference type="ARBA" id="ARBA00022729"/>
    </source>
</evidence>
<organism evidence="3 4">
    <name type="scientific">Falsiporphyromonas endometrii</name>
    <dbReference type="NCBI Taxonomy" id="1387297"/>
    <lineage>
        <taxon>Bacteria</taxon>
        <taxon>Pseudomonadati</taxon>
        <taxon>Bacteroidota</taxon>
        <taxon>Bacteroidia</taxon>
        <taxon>Bacteroidales</taxon>
        <taxon>Porphyromonadaceae</taxon>
        <taxon>Falsiporphyromonas</taxon>
    </lineage>
</organism>
<dbReference type="PANTHER" id="PTHR36504">
    <property type="entry name" value="LIPOPOLYSACCHARIDE EXPORT SYSTEM PROTEIN LPTA"/>
    <property type="match status" value="1"/>
</dbReference>
<sequence length="691" mass="78420">MSSFSKNNRSIILIVLAISWLGLSLLVGKPQTPPKKRIILEHADQLTYDKDFKPDFKRLIGNVSLSHGKASMQCDSAYLNESTNSFNGYGNIHMSEDTIDIYSDSLYYDGIARIARLRDHVRLENGKAVLYTDSLDYDRNTSTGYYFEGGTITDPENTLTSDYGEYNTITDEAYFTGNVVLENKNFTLTTQELRYNTTTHIATILGQTLIESDSGYIETTRGTYDTEKNVGILLDNSTVHSKNAVLNGDSIYYDGAKKFGEVFGNMSIDDSVKKVMLFGQYGYYDEERQYAFATLRSFAVDYSRKDTLYVGADSLELITYKDLPKSNPLRPIRKMTYSVTSNLTTSSDSTLQEKKTLPSDTTVSGNDSLISKLDSIGKDTAVDSIVKDSVDCHIIRAYHHMRLYSNDAQAVSDSMEYMSVDSVLFLCKDVSLWQDKDQLSADTVKSFFKSDSLYAVTASSNVIGMEQIDTAMYNQISCSLLNVFFQDSVVNYVEAFEDVNSIYYLAKEKTQDYYAMNRMKSNEMYLFLDNDSIQKAIWIPAEGKIYPTLKTDPSIRKLDAFKWLDNIRPKSPEDIFTDNDSTQTDSVAQKSMITLSDLRRFSGAQAALRAYDALNKHMSKDKESKNIDKSGMKSDVFVNDRSITEHRNSRLSNYIRRDNVEPYTEPTYNYLKWVYSNPTIIQENQESLTIL</sequence>
<protein>
    <submittedName>
        <fullName evidence="3">OstA-like protein</fullName>
    </submittedName>
</protein>
<dbReference type="RefSeq" id="WP_380079097.1">
    <property type="nucleotide sequence ID" value="NZ_JBHSGO010000185.1"/>
</dbReference>
<dbReference type="InterPro" id="IPR005653">
    <property type="entry name" value="OstA-like_N"/>
</dbReference>
<keyword evidence="1" id="KW-0732">Signal</keyword>
<dbReference type="EMBL" id="JBHSGO010000185">
    <property type="protein sequence ID" value="MFC4666232.1"/>
    <property type="molecule type" value="Genomic_DNA"/>
</dbReference>